<keyword evidence="2" id="KW-0808">Transferase</keyword>
<name>A0AA88ADS6_FICCA</name>
<evidence type="ECO:0008006" key="6">
    <source>
        <dbReference type="Google" id="ProtNLM"/>
    </source>
</evidence>
<keyword evidence="3" id="KW-0012">Acyltransferase</keyword>
<dbReference type="InterPro" id="IPR023213">
    <property type="entry name" value="CAT-like_dom_sf"/>
</dbReference>
<evidence type="ECO:0000313" key="5">
    <source>
        <dbReference type="Proteomes" id="UP001187192"/>
    </source>
</evidence>
<dbReference type="Gene3D" id="3.30.559.10">
    <property type="entry name" value="Chloramphenicol acetyltransferase-like domain"/>
    <property type="match status" value="2"/>
</dbReference>
<evidence type="ECO:0000313" key="4">
    <source>
        <dbReference type="EMBL" id="GMN49132.1"/>
    </source>
</evidence>
<keyword evidence="5" id="KW-1185">Reference proteome</keyword>
<evidence type="ECO:0000256" key="2">
    <source>
        <dbReference type="ARBA" id="ARBA00022679"/>
    </source>
</evidence>
<dbReference type="GO" id="GO:0016746">
    <property type="term" value="F:acyltransferase activity"/>
    <property type="evidence" value="ECO:0007669"/>
    <property type="project" value="UniProtKB-KW"/>
</dbReference>
<dbReference type="PANTHER" id="PTHR31623">
    <property type="entry name" value="F21J9.9"/>
    <property type="match status" value="1"/>
</dbReference>
<evidence type="ECO:0000256" key="3">
    <source>
        <dbReference type="ARBA" id="ARBA00023315"/>
    </source>
</evidence>
<dbReference type="EMBL" id="BTGU01000030">
    <property type="protein sequence ID" value="GMN49132.1"/>
    <property type="molecule type" value="Genomic_DNA"/>
</dbReference>
<gene>
    <name evidence="4" type="ORF">TIFTF001_018297</name>
</gene>
<sequence length="459" mass="51328">MKVEVISREIIKPSSPTPANLRRYVLSFPDQLCPRTHNPFIYYYEFNGNQADEISNKLKISLSQALTLYHPLAGRLTSDNSFVDCDDNGALFVKARVDSRLSDVVENDQIPLSAFNKLLPSELDKTAEYPLGVQLNFFDCGGFAVGVSISHTLADALSCLVFIRSWMAIARSDNDVAAVARPEFRSAAIFPPQNVGGFNSFSIVPKGDANVTKRFSIDARKIEALRAKYEEIRKNCEEEGTQKTSKRISRIEALSAFIWSRVVASTKDVEFLSANNKLYKIRQTVNLRPRFDPPLPEHSFGNYLSSSATTVTVTSADQDNYCHRLARQMGEEITKVNKDFVTYMRENGDKFVDFAKKEAEKLARGEVAGTFVFTSLCRFPLYEADFGWGKPVWVSSVNRGFANVVSFQDNRNGDGLEVYLCLKAEDMANFEADQEFLAFVSPIVTKKGPFKCGTMLSGV</sequence>
<dbReference type="PANTHER" id="PTHR31623:SF46">
    <property type="entry name" value="VINORINE SYNTHASE-LIKE"/>
    <property type="match status" value="1"/>
</dbReference>
<dbReference type="Pfam" id="PF02458">
    <property type="entry name" value="Transferase"/>
    <property type="match status" value="1"/>
</dbReference>
<proteinExistence type="inferred from homology"/>
<dbReference type="Proteomes" id="UP001187192">
    <property type="component" value="Unassembled WGS sequence"/>
</dbReference>
<dbReference type="AlphaFoldDB" id="A0AA88ADS6"/>
<evidence type="ECO:0000256" key="1">
    <source>
        <dbReference type="ARBA" id="ARBA00009861"/>
    </source>
</evidence>
<comment type="caution">
    <text evidence="4">The sequence shown here is derived from an EMBL/GenBank/DDBJ whole genome shotgun (WGS) entry which is preliminary data.</text>
</comment>
<accession>A0AA88ADS6</accession>
<protein>
    <recommendedName>
        <fullName evidence="6">Transferase</fullName>
    </recommendedName>
</protein>
<comment type="similarity">
    <text evidence="1">Belongs to the plant acyltransferase family.</text>
</comment>
<reference evidence="4" key="1">
    <citation type="submission" date="2023-07" db="EMBL/GenBank/DDBJ databases">
        <title>draft genome sequence of fig (Ficus carica).</title>
        <authorList>
            <person name="Takahashi T."/>
            <person name="Nishimura K."/>
        </authorList>
    </citation>
    <scope>NUCLEOTIDE SEQUENCE</scope>
</reference>
<organism evidence="4 5">
    <name type="scientific">Ficus carica</name>
    <name type="common">Common fig</name>
    <dbReference type="NCBI Taxonomy" id="3494"/>
    <lineage>
        <taxon>Eukaryota</taxon>
        <taxon>Viridiplantae</taxon>
        <taxon>Streptophyta</taxon>
        <taxon>Embryophyta</taxon>
        <taxon>Tracheophyta</taxon>
        <taxon>Spermatophyta</taxon>
        <taxon>Magnoliopsida</taxon>
        <taxon>eudicotyledons</taxon>
        <taxon>Gunneridae</taxon>
        <taxon>Pentapetalae</taxon>
        <taxon>rosids</taxon>
        <taxon>fabids</taxon>
        <taxon>Rosales</taxon>
        <taxon>Moraceae</taxon>
        <taxon>Ficeae</taxon>
        <taxon>Ficus</taxon>
    </lineage>
</organism>